<evidence type="ECO:0000313" key="2">
    <source>
        <dbReference type="EMBL" id="KKK59507.1"/>
    </source>
</evidence>
<feature type="domain" description="DUF1559" evidence="1">
    <location>
        <begin position="217"/>
        <end position="257"/>
    </location>
</feature>
<organism evidence="2">
    <name type="scientific">marine sediment metagenome</name>
    <dbReference type="NCBI Taxonomy" id="412755"/>
    <lineage>
        <taxon>unclassified sequences</taxon>
        <taxon>metagenomes</taxon>
        <taxon>ecological metagenomes</taxon>
    </lineage>
</organism>
<comment type="caution">
    <text evidence="2">The sequence shown here is derived from an EMBL/GenBank/DDBJ whole genome shotgun (WGS) entry which is preliminary data.</text>
</comment>
<dbReference type="NCBIfam" id="TIGR04294">
    <property type="entry name" value="pre_pil_HX9DG"/>
    <property type="match status" value="1"/>
</dbReference>
<dbReference type="InterPro" id="IPR011453">
    <property type="entry name" value="DUF1559"/>
</dbReference>
<proteinExistence type="predicted"/>
<dbReference type="PANTHER" id="PTHR30093:SF2">
    <property type="entry name" value="TYPE II SECRETION SYSTEM PROTEIN H"/>
    <property type="match status" value="1"/>
</dbReference>
<evidence type="ECO:0000259" key="1">
    <source>
        <dbReference type="Pfam" id="PF07596"/>
    </source>
</evidence>
<feature type="non-terminal residue" evidence="2">
    <location>
        <position position="1"/>
    </location>
</feature>
<protein>
    <recommendedName>
        <fullName evidence="1">DUF1559 domain-containing protein</fullName>
    </recommendedName>
</protein>
<sequence>AREAARRIQCSNNLKQLGTAIHTYLGDHEMFPAGVSYHPLWGDTRTPLDEITGKGWIIDILPFLEQRQLYNEFKPGLVGQWPAGGIGRPECAEAMKTRTAELQCASDPTVHENSTEQWQWFGYEVALTSYKGVMGDNRMGGSYSVHPGSEPSCTISRSCPGIFWRFSFLNPVKTKDVTDGLSNTLMVGHSRPRYFPCSAAYFGNGDYASTYAPINYVPQPFDRAEWWNWWGFSSDHPGGAPFCMADGSVQFLDEEIDYPLYRALSTKAGGESVEFP</sequence>
<reference evidence="2" key="1">
    <citation type="journal article" date="2015" name="Nature">
        <title>Complex archaea that bridge the gap between prokaryotes and eukaryotes.</title>
        <authorList>
            <person name="Spang A."/>
            <person name="Saw J.H."/>
            <person name="Jorgensen S.L."/>
            <person name="Zaremba-Niedzwiedzka K."/>
            <person name="Martijn J."/>
            <person name="Lind A.E."/>
            <person name="van Eijk R."/>
            <person name="Schleper C."/>
            <person name="Guy L."/>
            <person name="Ettema T.J."/>
        </authorList>
    </citation>
    <scope>NUCLEOTIDE SEQUENCE</scope>
</reference>
<dbReference type="PANTHER" id="PTHR30093">
    <property type="entry name" value="GENERAL SECRETION PATHWAY PROTEIN G"/>
    <property type="match status" value="1"/>
</dbReference>
<dbReference type="AlphaFoldDB" id="A0A0F8WRF5"/>
<feature type="domain" description="DUF1559" evidence="1">
    <location>
        <begin position="1"/>
        <end position="188"/>
    </location>
</feature>
<gene>
    <name evidence="2" type="ORF">LCGC14_3033710</name>
</gene>
<name>A0A0F8WRF5_9ZZZZ</name>
<accession>A0A0F8WRF5</accession>
<dbReference type="Pfam" id="PF07596">
    <property type="entry name" value="SBP_bac_10"/>
    <property type="match status" value="2"/>
</dbReference>
<dbReference type="InterPro" id="IPR027558">
    <property type="entry name" value="Pre_pil_HX9DG_C"/>
</dbReference>
<dbReference type="EMBL" id="LAZR01063445">
    <property type="protein sequence ID" value="KKK59507.1"/>
    <property type="molecule type" value="Genomic_DNA"/>
</dbReference>